<evidence type="ECO:0000259" key="3">
    <source>
        <dbReference type="PROSITE" id="PS51031"/>
    </source>
</evidence>
<sequence>MAKTVDVYGLIEEIRLRPVLWDLKHEQNSNRAVVQNCWENIAKILKADVRICKGRWRTLRDTHSALQRRGVFNMKRRWRYLDALYFLNGQERKRKRRKGENNADDLLASGDSCEGNTTTYNGNEAAKRKVEIGDENSLNSILNGSDIVESKNSNEDYNKFYTICCDEEEQRKEMDLIYGLIHNDDNAFDDLLGISEDSEDMLPTSHNIWDRSGVEIVKPIDKDTNNYARPPHKECPKASSDVNIKRTFADDDSINQSSHSISILHKLKDVYNSSASRTQLPTKHVHFPENLGQARVSPKKPTQVHASNFSVPVSDDPDYNFLMSFLPYMKAMNHLQILKFRSGMCEQMLTILNPHTNGRKSTGSLQRNPTVAVMTNYLTGTMHKQQFVFCLCAFAQYIALSIQQTSKHTNHFNGDALH</sequence>
<evidence type="ECO:0000313" key="5">
    <source>
        <dbReference type="Proteomes" id="UP000095300"/>
    </source>
</evidence>
<dbReference type="OrthoDB" id="5984255at2759"/>
<evidence type="ECO:0000256" key="1">
    <source>
        <dbReference type="PROSITE-ProRule" id="PRU00371"/>
    </source>
</evidence>
<keyword evidence="5" id="KW-1185">Reference proteome</keyword>
<dbReference type="InterPro" id="IPR039353">
    <property type="entry name" value="TF_Adf1"/>
</dbReference>
<dbReference type="Proteomes" id="UP000095300">
    <property type="component" value="Unassembled WGS sequence"/>
</dbReference>
<name>A0A1I8P3Q4_STOCA</name>
<dbReference type="InterPro" id="IPR004210">
    <property type="entry name" value="BESS_motif"/>
</dbReference>
<dbReference type="PANTHER" id="PTHR12243">
    <property type="entry name" value="MADF DOMAIN TRANSCRIPTION FACTOR"/>
    <property type="match status" value="1"/>
</dbReference>
<dbReference type="GO" id="GO:0003677">
    <property type="term" value="F:DNA binding"/>
    <property type="evidence" value="ECO:0007669"/>
    <property type="project" value="InterPro"/>
</dbReference>
<dbReference type="AlphaFoldDB" id="A0A1I8P3Q4"/>
<keyword evidence="1" id="KW-0539">Nucleus</keyword>
<dbReference type="GO" id="GO:0006357">
    <property type="term" value="P:regulation of transcription by RNA polymerase II"/>
    <property type="evidence" value="ECO:0007669"/>
    <property type="project" value="TreeGrafter"/>
</dbReference>
<dbReference type="InterPro" id="IPR006578">
    <property type="entry name" value="MADF-dom"/>
</dbReference>
<reference evidence="4" key="1">
    <citation type="submission" date="2020-05" db="UniProtKB">
        <authorList>
            <consortium name="EnsemblMetazoa"/>
        </authorList>
    </citation>
    <scope>IDENTIFICATION</scope>
    <source>
        <strain evidence="4">USDA</strain>
    </source>
</reference>
<dbReference type="KEGG" id="scac:106088864"/>
<organism evidence="4 5">
    <name type="scientific">Stomoxys calcitrans</name>
    <name type="common">Stable fly</name>
    <name type="synonym">Conops calcitrans</name>
    <dbReference type="NCBI Taxonomy" id="35570"/>
    <lineage>
        <taxon>Eukaryota</taxon>
        <taxon>Metazoa</taxon>
        <taxon>Ecdysozoa</taxon>
        <taxon>Arthropoda</taxon>
        <taxon>Hexapoda</taxon>
        <taxon>Insecta</taxon>
        <taxon>Pterygota</taxon>
        <taxon>Neoptera</taxon>
        <taxon>Endopterygota</taxon>
        <taxon>Diptera</taxon>
        <taxon>Brachycera</taxon>
        <taxon>Muscomorpha</taxon>
        <taxon>Muscoidea</taxon>
        <taxon>Muscidae</taxon>
        <taxon>Stomoxys</taxon>
    </lineage>
</organism>
<dbReference type="GO" id="GO:0005634">
    <property type="term" value="C:nucleus"/>
    <property type="evidence" value="ECO:0007669"/>
    <property type="project" value="UniProtKB-SubCell"/>
</dbReference>
<feature type="domain" description="MADF" evidence="2">
    <location>
        <begin position="9"/>
        <end position="92"/>
    </location>
</feature>
<dbReference type="VEuPathDB" id="VectorBase:SCAU004546"/>
<evidence type="ECO:0008006" key="6">
    <source>
        <dbReference type="Google" id="ProtNLM"/>
    </source>
</evidence>
<accession>A0A1I8P3Q4</accession>
<dbReference type="PROSITE" id="PS51029">
    <property type="entry name" value="MADF"/>
    <property type="match status" value="1"/>
</dbReference>
<dbReference type="PROSITE" id="PS51031">
    <property type="entry name" value="BESS"/>
    <property type="match status" value="1"/>
</dbReference>
<protein>
    <recommendedName>
        <fullName evidence="6">MADF domain-containing protein</fullName>
    </recommendedName>
</protein>
<feature type="domain" description="BESS" evidence="3">
    <location>
        <begin position="315"/>
        <end position="354"/>
    </location>
</feature>
<evidence type="ECO:0000313" key="4">
    <source>
        <dbReference type="EnsemblMetazoa" id="SCAU004546-PA"/>
    </source>
</evidence>
<comment type="subcellular location">
    <subcellularLocation>
        <location evidence="1">Nucleus</location>
    </subcellularLocation>
</comment>
<dbReference type="SMART" id="SM00595">
    <property type="entry name" value="MADF"/>
    <property type="match status" value="1"/>
</dbReference>
<dbReference type="PANTHER" id="PTHR12243:SF67">
    <property type="entry name" value="COREPRESSOR OF PANGOLIN, ISOFORM A-RELATED"/>
    <property type="match status" value="1"/>
</dbReference>
<evidence type="ECO:0000259" key="2">
    <source>
        <dbReference type="PROSITE" id="PS51029"/>
    </source>
</evidence>
<dbReference type="EnsemblMetazoa" id="SCAU004546-RA">
    <property type="protein sequence ID" value="SCAU004546-PA"/>
    <property type="gene ID" value="SCAU004546"/>
</dbReference>
<gene>
    <name evidence="4" type="primary">106088864</name>
</gene>
<dbReference type="Pfam" id="PF10545">
    <property type="entry name" value="MADF_DNA_bdg"/>
    <property type="match status" value="1"/>
</dbReference>
<proteinExistence type="predicted"/>
<dbReference type="GO" id="GO:0005667">
    <property type="term" value="C:transcription regulator complex"/>
    <property type="evidence" value="ECO:0007669"/>
    <property type="project" value="TreeGrafter"/>
</dbReference>
<dbReference type="Pfam" id="PF02944">
    <property type="entry name" value="BESS"/>
    <property type="match status" value="1"/>
</dbReference>